<dbReference type="EMBL" id="CP001087">
    <property type="protein sequence ID" value="ACN15641.1"/>
    <property type="molecule type" value="Genomic_DNA"/>
</dbReference>
<evidence type="ECO:0008006" key="3">
    <source>
        <dbReference type="Google" id="ProtNLM"/>
    </source>
</evidence>
<evidence type="ECO:0000313" key="2">
    <source>
        <dbReference type="Proteomes" id="UP000000442"/>
    </source>
</evidence>
<dbReference type="Proteomes" id="UP000000442">
    <property type="component" value="Chromosome"/>
</dbReference>
<reference evidence="1 2" key="1">
    <citation type="journal article" date="2009" name="Environ. Microbiol.">
        <title>Genome sequence of Desulfobacterium autotrophicum HRM2, a marine sulfate reducer oxidizing organic carbon completely to carbon dioxide.</title>
        <authorList>
            <person name="Strittmatter A.W."/>
            <person name="Liesegang H."/>
            <person name="Rabus R."/>
            <person name="Decker I."/>
            <person name="Amann J."/>
            <person name="Andres S."/>
            <person name="Henne A."/>
            <person name="Fricke W.F."/>
            <person name="Martinez-Arias R."/>
            <person name="Bartels D."/>
            <person name="Goesmann A."/>
            <person name="Krause L."/>
            <person name="Puehler A."/>
            <person name="Klenk H.P."/>
            <person name="Richter M."/>
            <person name="Schuler M."/>
            <person name="Gloeckner F.O."/>
            <person name="Meyerdierks A."/>
            <person name="Gottschalk G."/>
            <person name="Amann R."/>
        </authorList>
    </citation>
    <scope>NUCLEOTIDE SEQUENCE [LARGE SCALE GENOMIC DNA]</scope>
    <source>
        <strain evidence="2">ATCC 43914 / DSM 3382 / HRM2</strain>
    </source>
</reference>
<gene>
    <name evidence="1" type="ordered locus">HRM2_25470</name>
</gene>
<name>C0QGZ2_DESAH</name>
<accession>C0QGZ2</accession>
<protein>
    <recommendedName>
        <fullName evidence="3">Addiction module toxin RelE</fullName>
    </recommendedName>
</protein>
<dbReference type="HOGENOM" id="CLU_157820_0_0_7"/>
<organism evidence="1 2">
    <name type="scientific">Desulforapulum autotrophicum (strain ATCC 43914 / DSM 3382 / VKM B-1955 / HRM2)</name>
    <name type="common">Desulfobacterium autotrophicum</name>
    <dbReference type="NCBI Taxonomy" id="177437"/>
    <lineage>
        <taxon>Bacteria</taxon>
        <taxon>Pseudomonadati</taxon>
        <taxon>Thermodesulfobacteriota</taxon>
        <taxon>Desulfobacteria</taxon>
        <taxon>Desulfobacterales</taxon>
        <taxon>Desulfobacteraceae</taxon>
        <taxon>Desulforapulum</taxon>
    </lineage>
</organism>
<dbReference type="Pfam" id="PF15781">
    <property type="entry name" value="ParE-like_toxin"/>
    <property type="match status" value="1"/>
</dbReference>
<dbReference type="AlphaFoldDB" id="C0QGZ2"/>
<proteinExistence type="predicted"/>
<sequence>MPVQKARCFLHPLLQKDTATMNDSVKVLQTSMFKRAYKRLHLNQKADVDNAVSEIMRDPTLGEAKKGDLAGVFVYKFKCNGVLTLLAYEYDPETRMLLLLGSHENFYRNLKRS</sequence>
<keyword evidence="2" id="KW-1185">Reference proteome</keyword>
<dbReference type="eggNOG" id="COG2026">
    <property type="taxonomic scope" value="Bacteria"/>
</dbReference>
<evidence type="ECO:0000313" key="1">
    <source>
        <dbReference type="EMBL" id="ACN15641.1"/>
    </source>
</evidence>
<dbReference type="InterPro" id="IPR031552">
    <property type="entry name" value="ParE-like_toxin"/>
</dbReference>
<dbReference type="STRING" id="177437.HRM2_25470"/>
<dbReference type="KEGG" id="dat:HRM2_25470"/>